<dbReference type="SUPFAM" id="SSF53098">
    <property type="entry name" value="Ribonuclease H-like"/>
    <property type="match status" value="1"/>
</dbReference>
<dbReference type="InterPro" id="IPR036085">
    <property type="entry name" value="PAZ_dom_sf"/>
</dbReference>
<gene>
    <name evidence="4" type="ORF">K435DRAFT_796581</name>
</gene>
<sequence>MQPRGTRGGPFRGAPAGGGRRGAPQEGPALVGRGPSAGQGILQSGSTSLTPAQVLATGVKRPGFGTAGTRTRVVVNALEMTVPDRMIYHYDATVDKTFPPRLNVQLIKALQHDTAPQIFNPVGAYDSRSNLYMPNRLNLGAGDSRVMLLLISKDLRPLLRFSQGKQTQDEDVLTAFTALNIIIRADPIMNHPFNVRSFFPINGVRHAVGYGFELVRGYFQSVRPAIGKILVNVDISTGLFFKPGLLFEVAFDFFNVPGDRRDPSMFSSRAGFDARRRRDLQRFLTGVRVSVAPSNRVIVISRLSDVGANEFSFSLREGGGRTTVAEYFRQQQNQPLQYPSVLCVMTSRGSAIPFEKCTVLPGQIARKQIPPELTEQMMNFSRKRPEERMDSIRHGIQLLAYGQSEYIRNFGLHINTGPFLETDSRTLNPPQLRYGQGSSQPTVVPRFGAWNMMDKKLFKPINIERWVVVVFESPAKVNQTRVRGMIKDYINACRSVVLVSVGVSVTEQDPIVRYGNSQGDISTEIKAAGQDCVKKNSQKGGPDLVIVILPDHGNSEIYRAVKYFGDCVMGVATQCLKASKCLKANMQYWANVCLKTNPKLGGVNVVPDEQSASRLVDPSNPVIIMGADVMHPAPGSSSPSFTSVVGNVDTNVSKYVATLKVQESRVEIIMDLKSMVKSILLNYKDYRENAESIPKASSAPKRLIFLRDGVSEGQFAQVRDEELKKLKEVCAELGIKVNITSPAPQLVQKLRVSSFLPADSDTRSFKPPQGSRVADRTGNMPAGTVVDQGITNPVEFDFYLQSHAGLIGTSRPAHYNVLYDDNKFTLVTASFWVDVDTKGFYPSIGLTRYRVCATCYATYADIVCARAKNHFDPSSNVMMSDTATQISGSAGGMDLASYQAAYRPVSGSMARRMYFMSCSPNPTCFEKPVMFFSLI</sequence>
<dbReference type="InterPro" id="IPR003100">
    <property type="entry name" value="PAZ_dom"/>
</dbReference>
<dbReference type="PROSITE" id="PS50821">
    <property type="entry name" value="PAZ"/>
    <property type="match status" value="1"/>
</dbReference>
<dbReference type="PROSITE" id="PS50822">
    <property type="entry name" value="PIWI"/>
    <property type="match status" value="1"/>
</dbReference>
<dbReference type="SUPFAM" id="SSF101690">
    <property type="entry name" value="PAZ domain"/>
    <property type="match status" value="1"/>
</dbReference>
<evidence type="ECO:0000313" key="5">
    <source>
        <dbReference type="Proteomes" id="UP000297245"/>
    </source>
</evidence>
<dbReference type="Pfam" id="PF02171">
    <property type="entry name" value="Piwi"/>
    <property type="match status" value="1"/>
</dbReference>
<dbReference type="EMBL" id="ML179157">
    <property type="protein sequence ID" value="THU97372.1"/>
    <property type="molecule type" value="Genomic_DNA"/>
</dbReference>
<evidence type="ECO:0000313" key="4">
    <source>
        <dbReference type="EMBL" id="THU97372.1"/>
    </source>
</evidence>
<dbReference type="Gene3D" id="2.170.260.10">
    <property type="entry name" value="paz domain"/>
    <property type="match status" value="1"/>
</dbReference>
<feature type="domain" description="Piwi" evidence="3">
    <location>
        <begin position="544"/>
        <end position="821"/>
    </location>
</feature>
<dbReference type="Pfam" id="PF16488">
    <property type="entry name" value="ArgoL2"/>
    <property type="match status" value="1"/>
</dbReference>
<dbReference type="Gene3D" id="3.40.50.2300">
    <property type="match status" value="1"/>
</dbReference>
<dbReference type="AlphaFoldDB" id="A0A4S8M573"/>
<dbReference type="Proteomes" id="UP000297245">
    <property type="component" value="Unassembled WGS sequence"/>
</dbReference>
<dbReference type="InterPro" id="IPR012337">
    <property type="entry name" value="RNaseH-like_sf"/>
</dbReference>
<dbReference type="CDD" id="cd02846">
    <property type="entry name" value="PAZ_argonaute_like"/>
    <property type="match status" value="1"/>
</dbReference>
<dbReference type="InterPro" id="IPR003165">
    <property type="entry name" value="Piwi"/>
</dbReference>
<dbReference type="Pfam" id="PF02170">
    <property type="entry name" value="PAZ"/>
    <property type="match status" value="1"/>
</dbReference>
<accession>A0A4S8M573</accession>
<dbReference type="InterPro" id="IPR036397">
    <property type="entry name" value="RNaseH_sf"/>
</dbReference>
<reference evidence="4 5" key="1">
    <citation type="journal article" date="2019" name="Nat. Ecol. Evol.">
        <title>Megaphylogeny resolves global patterns of mushroom evolution.</title>
        <authorList>
            <person name="Varga T."/>
            <person name="Krizsan K."/>
            <person name="Foldi C."/>
            <person name="Dima B."/>
            <person name="Sanchez-Garcia M."/>
            <person name="Sanchez-Ramirez S."/>
            <person name="Szollosi G.J."/>
            <person name="Szarkandi J.G."/>
            <person name="Papp V."/>
            <person name="Albert L."/>
            <person name="Andreopoulos W."/>
            <person name="Angelini C."/>
            <person name="Antonin V."/>
            <person name="Barry K.W."/>
            <person name="Bougher N.L."/>
            <person name="Buchanan P."/>
            <person name="Buyck B."/>
            <person name="Bense V."/>
            <person name="Catcheside P."/>
            <person name="Chovatia M."/>
            <person name="Cooper J."/>
            <person name="Damon W."/>
            <person name="Desjardin D."/>
            <person name="Finy P."/>
            <person name="Geml J."/>
            <person name="Haridas S."/>
            <person name="Hughes K."/>
            <person name="Justo A."/>
            <person name="Karasinski D."/>
            <person name="Kautmanova I."/>
            <person name="Kiss B."/>
            <person name="Kocsube S."/>
            <person name="Kotiranta H."/>
            <person name="LaButti K.M."/>
            <person name="Lechner B.E."/>
            <person name="Liimatainen K."/>
            <person name="Lipzen A."/>
            <person name="Lukacs Z."/>
            <person name="Mihaltcheva S."/>
            <person name="Morgado L.N."/>
            <person name="Niskanen T."/>
            <person name="Noordeloos M.E."/>
            <person name="Ohm R.A."/>
            <person name="Ortiz-Santana B."/>
            <person name="Ovrebo C."/>
            <person name="Racz N."/>
            <person name="Riley R."/>
            <person name="Savchenko A."/>
            <person name="Shiryaev A."/>
            <person name="Soop K."/>
            <person name="Spirin V."/>
            <person name="Szebenyi C."/>
            <person name="Tomsovsky M."/>
            <person name="Tulloss R.E."/>
            <person name="Uehling J."/>
            <person name="Grigoriev I.V."/>
            <person name="Vagvolgyi C."/>
            <person name="Papp T."/>
            <person name="Martin F.M."/>
            <person name="Miettinen O."/>
            <person name="Hibbett D.S."/>
            <person name="Nagy L.G."/>
        </authorList>
    </citation>
    <scope>NUCLEOTIDE SEQUENCE [LARGE SCALE GENOMIC DNA]</scope>
    <source>
        <strain evidence="4 5">CBS 962.96</strain>
    </source>
</reference>
<evidence type="ECO:0000259" key="2">
    <source>
        <dbReference type="PROSITE" id="PS50821"/>
    </source>
</evidence>
<dbReference type="InterPro" id="IPR032472">
    <property type="entry name" value="ArgoL2"/>
</dbReference>
<proteinExistence type="predicted"/>
<dbReference type="InterPro" id="IPR032473">
    <property type="entry name" value="Argonaute_Mid_dom"/>
</dbReference>
<dbReference type="Pfam" id="PF08699">
    <property type="entry name" value="ArgoL1"/>
    <property type="match status" value="1"/>
</dbReference>
<dbReference type="InterPro" id="IPR014811">
    <property type="entry name" value="ArgoL1"/>
</dbReference>
<evidence type="ECO:0000256" key="1">
    <source>
        <dbReference type="SAM" id="MobiDB-lite"/>
    </source>
</evidence>
<dbReference type="GO" id="GO:0003723">
    <property type="term" value="F:RNA binding"/>
    <property type="evidence" value="ECO:0007669"/>
    <property type="project" value="InterPro"/>
</dbReference>
<dbReference type="SMART" id="SM00950">
    <property type="entry name" value="Piwi"/>
    <property type="match status" value="1"/>
</dbReference>
<evidence type="ECO:0000259" key="3">
    <source>
        <dbReference type="PROSITE" id="PS50822"/>
    </source>
</evidence>
<dbReference type="Pfam" id="PF16486">
    <property type="entry name" value="ArgoN"/>
    <property type="match status" value="1"/>
</dbReference>
<dbReference type="OrthoDB" id="10252740at2759"/>
<dbReference type="Gene3D" id="3.30.420.10">
    <property type="entry name" value="Ribonuclease H-like superfamily/Ribonuclease H"/>
    <property type="match status" value="1"/>
</dbReference>
<dbReference type="InterPro" id="IPR032474">
    <property type="entry name" value="Argonaute_N"/>
</dbReference>
<feature type="compositionally biased region" description="Gly residues" evidence="1">
    <location>
        <begin position="1"/>
        <end position="21"/>
    </location>
</feature>
<name>A0A4S8M573_DENBC</name>
<dbReference type="Pfam" id="PF16487">
    <property type="entry name" value="ArgoMid"/>
    <property type="match status" value="1"/>
</dbReference>
<feature type="region of interest" description="Disordered" evidence="1">
    <location>
        <begin position="1"/>
        <end position="45"/>
    </location>
</feature>
<feature type="domain" description="PAZ" evidence="2">
    <location>
        <begin position="245"/>
        <end position="361"/>
    </location>
</feature>
<dbReference type="SMART" id="SM01163">
    <property type="entry name" value="DUF1785"/>
    <property type="match status" value="1"/>
</dbReference>
<organism evidence="4 5">
    <name type="scientific">Dendrothele bispora (strain CBS 962.96)</name>
    <dbReference type="NCBI Taxonomy" id="1314807"/>
    <lineage>
        <taxon>Eukaryota</taxon>
        <taxon>Fungi</taxon>
        <taxon>Dikarya</taxon>
        <taxon>Basidiomycota</taxon>
        <taxon>Agaricomycotina</taxon>
        <taxon>Agaricomycetes</taxon>
        <taxon>Agaricomycetidae</taxon>
        <taxon>Agaricales</taxon>
        <taxon>Agaricales incertae sedis</taxon>
        <taxon>Dendrothele</taxon>
    </lineage>
</organism>
<keyword evidence="5" id="KW-1185">Reference proteome</keyword>
<dbReference type="PANTHER" id="PTHR22891">
    <property type="entry name" value="EUKARYOTIC TRANSLATION INITIATION FACTOR 2C"/>
    <property type="match status" value="1"/>
</dbReference>
<protein>
    <submittedName>
        <fullName evidence="4">Argonaute-like protein</fullName>
    </submittedName>
</protein>